<dbReference type="Proteomes" id="UP000076722">
    <property type="component" value="Unassembled WGS sequence"/>
</dbReference>
<protein>
    <submittedName>
        <fullName evidence="1">Uncharacterized protein</fullName>
    </submittedName>
</protein>
<reference evidence="1 2" key="1">
    <citation type="journal article" date="2016" name="Mol. Biol. Evol.">
        <title>Comparative Genomics of Early-Diverging Mushroom-Forming Fungi Provides Insights into the Origins of Lignocellulose Decay Capabilities.</title>
        <authorList>
            <person name="Nagy L.G."/>
            <person name="Riley R."/>
            <person name="Tritt A."/>
            <person name="Adam C."/>
            <person name="Daum C."/>
            <person name="Floudas D."/>
            <person name="Sun H."/>
            <person name="Yadav J.S."/>
            <person name="Pangilinan J."/>
            <person name="Larsson K.H."/>
            <person name="Matsuura K."/>
            <person name="Barry K."/>
            <person name="Labutti K."/>
            <person name="Kuo R."/>
            <person name="Ohm R.A."/>
            <person name="Bhattacharya S.S."/>
            <person name="Shirouzu T."/>
            <person name="Yoshinaga Y."/>
            <person name="Martin F.M."/>
            <person name="Grigoriev I.V."/>
            <person name="Hibbett D.S."/>
        </authorList>
    </citation>
    <scope>NUCLEOTIDE SEQUENCE [LARGE SCALE GENOMIC DNA]</scope>
    <source>
        <strain evidence="1 2">HHB9708</strain>
    </source>
</reference>
<organism evidence="1 2">
    <name type="scientific">Sistotremastrum niveocremeum HHB9708</name>
    <dbReference type="NCBI Taxonomy" id="1314777"/>
    <lineage>
        <taxon>Eukaryota</taxon>
        <taxon>Fungi</taxon>
        <taxon>Dikarya</taxon>
        <taxon>Basidiomycota</taxon>
        <taxon>Agaricomycotina</taxon>
        <taxon>Agaricomycetes</taxon>
        <taxon>Sistotremastrales</taxon>
        <taxon>Sistotremastraceae</taxon>
        <taxon>Sertulicium</taxon>
        <taxon>Sertulicium niveocremeum</taxon>
    </lineage>
</organism>
<accession>A0A164PN21</accession>
<dbReference type="AlphaFoldDB" id="A0A164PN21"/>
<evidence type="ECO:0000313" key="1">
    <source>
        <dbReference type="EMBL" id="KZS88889.1"/>
    </source>
</evidence>
<evidence type="ECO:0000313" key="2">
    <source>
        <dbReference type="Proteomes" id="UP000076722"/>
    </source>
</evidence>
<sequence length="303" mass="34872">MPRNLTFETTPVHLPSPLVIHAGFLKFFTMDCYEDLYGFGVIFDLEPQTKAMVYQTLDRSFLTGPKKHDHGESHSIVALSAIVAFLGILRLDSSELKALGVYEEVSRKGLINYAGQLFCICGKILDIPEYPRLVNPEESSHWLLATILMGPACIRTLPWAQRWFSHQLKKAQCAIAQPCCVFTRDTWQWGFYNAAFQILDIFNGPRKRVTQDSQRLRPRFTSLNLPGMLFAANARLAECRHKWFDELEPRLRRPDPIRLKIDLPRICESYVNRCWEEISAFSDVIDVGDPRPEIWVNANDIKQ</sequence>
<name>A0A164PN21_9AGAM</name>
<keyword evidence="2" id="KW-1185">Reference proteome</keyword>
<gene>
    <name evidence="1" type="ORF">SISNIDRAFT_489734</name>
</gene>
<dbReference type="EMBL" id="KV419432">
    <property type="protein sequence ID" value="KZS88889.1"/>
    <property type="molecule type" value="Genomic_DNA"/>
</dbReference>
<proteinExistence type="predicted"/>